<feature type="region of interest" description="Disordered" evidence="1">
    <location>
        <begin position="1"/>
        <end position="26"/>
    </location>
</feature>
<dbReference type="Gene3D" id="1.10.10.10">
    <property type="entry name" value="Winged helix-like DNA-binding domain superfamily/Winged helix DNA-binding domain"/>
    <property type="match status" value="1"/>
</dbReference>
<evidence type="ECO:0000313" key="4">
    <source>
        <dbReference type="Proteomes" id="UP000221011"/>
    </source>
</evidence>
<evidence type="ECO:0000256" key="1">
    <source>
        <dbReference type="SAM" id="MobiDB-lite"/>
    </source>
</evidence>
<dbReference type="SUPFAM" id="SSF52172">
    <property type="entry name" value="CheY-like"/>
    <property type="match status" value="1"/>
</dbReference>
<dbReference type="KEGG" id="sfk:KY5_0132c"/>
<sequence>MTQHGHERPDGATGSDEEVAEEVAELKEEVAQLQQAVQSHAIVDQAIGLLVGLGQITPAEAWDALREVSMNTNTKLREVAETLIDWGCSGVLPGDIRAELEHRLMQQRRNSQCADVEPPTG</sequence>
<dbReference type="InterPro" id="IPR036388">
    <property type="entry name" value="WH-like_DNA-bd_sf"/>
</dbReference>
<organism evidence="3 4">
    <name type="scientific">Streptomyces formicae</name>
    <dbReference type="NCBI Taxonomy" id="1616117"/>
    <lineage>
        <taxon>Bacteria</taxon>
        <taxon>Bacillati</taxon>
        <taxon>Actinomycetota</taxon>
        <taxon>Actinomycetes</taxon>
        <taxon>Kitasatosporales</taxon>
        <taxon>Streptomycetaceae</taxon>
        <taxon>Streptomyces</taxon>
    </lineage>
</organism>
<proteinExistence type="predicted"/>
<dbReference type="Pfam" id="PF03861">
    <property type="entry name" value="ANTAR"/>
    <property type="match status" value="1"/>
</dbReference>
<name>A0A291Q0F2_9ACTN</name>
<protein>
    <recommendedName>
        <fullName evidence="2">ANTAR domain-containing protein</fullName>
    </recommendedName>
</protein>
<dbReference type="SMART" id="SM01012">
    <property type="entry name" value="ANTAR"/>
    <property type="match status" value="1"/>
</dbReference>
<feature type="domain" description="ANTAR" evidence="2">
    <location>
        <begin position="23"/>
        <end position="84"/>
    </location>
</feature>
<dbReference type="InterPro" id="IPR011006">
    <property type="entry name" value="CheY-like_superfamily"/>
</dbReference>
<dbReference type="Proteomes" id="UP000221011">
    <property type="component" value="Chromosome"/>
</dbReference>
<dbReference type="AlphaFoldDB" id="A0A291Q0F2"/>
<dbReference type="RefSeq" id="WP_234362566.1">
    <property type="nucleotide sequence ID" value="NZ_CP022685.1"/>
</dbReference>
<dbReference type="GO" id="GO:0003723">
    <property type="term" value="F:RNA binding"/>
    <property type="evidence" value="ECO:0007669"/>
    <property type="project" value="InterPro"/>
</dbReference>
<feature type="compositionally biased region" description="Basic and acidic residues" evidence="1">
    <location>
        <begin position="1"/>
        <end position="10"/>
    </location>
</feature>
<reference evidence="3 4" key="1">
    <citation type="submission" date="2017-08" db="EMBL/GenBank/DDBJ databases">
        <title>Complete Genome Sequence of Streptomyces formicae KY5, the formicamycin producer.</title>
        <authorList>
            <person name="Holmes N.A."/>
            <person name="Devine R."/>
            <person name="Qin Z."/>
            <person name="Seipke R.F."/>
            <person name="Wilkinson B."/>
            <person name="Hutchings M.I."/>
        </authorList>
    </citation>
    <scope>NUCLEOTIDE SEQUENCE [LARGE SCALE GENOMIC DNA]</scope>
    <source>
        <strain evidence="3 4">KY5</strain>
    </source>
</reference>
<dbReference type="EMBL" id="CP022685">
    <property type="protein sequence ID" value="ATL25150.1"/>
    <property type="molecule type" value="Genomic_DNA"/>
</dbReference>
<gene>
    <name evidence="3" type="ORF">KY5_0132c</name>
</gene>
<evidence type="ECO:0000313" key="3">
    <source>
        <dbReference type="EMBL" id="ATL25150.1"/>
    </source>
</evidence>
<keyword evidence="4" id="KW-1185">Reference proteome</keyword>
<dbReference type="InterPro" id="IPR005561">
    <property type="entry name" value="ANTAR"/>
</dbReference>
<dbReference type="PROSITE" id="PS50921">
    <property type="entry name" value="ANTAR"/>
    <property type="match status" value="1"/>
</dbReference>
<evidence type="ECO:0000259" key="2">
    <source>
        <dbReference type="PROSITE" id="PS50921"/>
    </source>
</evidence>
<accession>A0A291Q0F2</accession>